<sequence length="205" mass="24633">MLDAFHRFPSLPVELRLQIWSWSFLHKRVIKVSWRRFENRDNPHHSWHFSADQPSPAQAQVNREARYEALRYYTTLFCIYYPKKPEPSSYLYIAPEIDVIRISEATIRFLSVTDKKHLRRIILDVEYDPVPQFPIDVVRTIERLEEIELVFWPKYLSKLNGPRVVNDFLGRFIRHVEAHPRWQMPLVKLTLNSGKSLGYLEMQWP</sequence>
<evidence type="ECO:0000259" key="1">
    <source>
        <dbReference type="Pfam" id="PF20150"/>
    </source>
</evidence>
<organism evidence="2 3">
    <name type="scientific">Aspergillus sclerotiicarbonarius (strain CBS 121057 / IBT 28362)</name>
    <dbReference type="NCBI Taxonomy" id="1448318"/>
    <lineage>
        <taxon>Eukaryota</taxon>
        <taxon>Fungi</taxon>
        <taxon>Dikarya</taxon>
        <taxon>Ascomycota</taxon>
        <taxon>Pezizomycotina</taxon>
        <taxon>Eurotiomycetes</taxon>
        <taxon>Eurotiomycetidae</taxon>
        <taxon>Eurotiales</taxon>
        <taxon>Aspergillaceae</taxon>
        <taxon>Aspergillus</taxon>
        <taxon>Aspergillus subgen. Circumdati</taxon>
    </lineage>
</organism>
<dbReference type="AlphaFoldDB" id="A0A319EWS5"/>
<dbReference type="PANTHER" id="PTHR35910:SF1">
    <property type="entry name" value="2EXR DOMAIN-CONTAINING PROTEIN"/>
    <property type="match status" value="1"/>
</dbReference>
<accession>A0A319EWS5</accession>
<dbReference type="InterPro" id="IPR045518">
    <property type="entry name" value="2EXR"/>
</dbReference>
<dbReference type="Pfam" id="PF20150">
    <property type="entry name" value="2EXR"/>
    <property type="match status" value="1"/>
</dbReference>
<dbReference type="Proteomes" id="UP000248423">
    <property type="component" value="Unassembled WGS sequence"/>
</dbReference>
<evidence type="ECO:0000313" key="2">
    <source>
        <dbReference type="EMBL" id="PYI06499.1"/>
    </source>
</evidence>
<proteinExistence type="predicted"/>
<feature type="domain" description="2EXR" evidence="1">
    <location>
        <begin position="5"/>
        <end position="100"/>
    </location>
</feature>
<dbReference type="OrthoDB" id="3473305at2759"/>
<evidence type="ECO:0000313" key="3">
    <source>
        <dbReference type="Proteomes" id="UP000248423"/>
    </source>
</evidence>
<protein>
    <recommendedName>
        <fullName evidence="1">2EXR domain-containing protein</fullName>
    </recommendedName>
</protein>
<keyword evidence="3" id="KW-1185">Reference proteome</keyword>
<dbReference type="PANTHER" id="PTHR35910">
    <property type="entry name" value="2EXR DOMAIN-CONTAINING PROTEIN"/>
    <property type="match status" value="1"/>
</dbReference>
<dbReference type="EMBL" id="KZ826349">
    <property type="protein sequence ID" value="PYI06499.1"/>
    <property type="molecule type" value="Genomic_DNA"/>
</dbReference>
<reference evidence="2 3" key="1">
    <citation type="submission" date="2018-02" db="EMBL/GenBank/DDBJ databases">
        <title>The genomes of Aspergillus section Nigri reveals drivers in fungal speciation.</title>
        <authorList>
            <consortium name="DOE Joint Genome Institute"/>
            <person name="Vesth T.C."/>
            <person name="Nybo J."/>
            <person name="Theobald S."/>
            <person name="Brandl J."/>
            <person name="Frisvad J.C."/>
            <person name="Nielsen K.F."/>
            <person name="Lyhne E.K."/>
            <person name="Kogle M.E."/>
            <person name="Kuo A."/>
            <person name="Riley R."/>
            <person name="Clum A."/>
            <person name="Nolan M."/>
            <person name="Lipzen A."/>
            <person name="Salamov A."/>
            <person name="Henrissat B."/>
            <person name="Wiebenga A."/>
            <person name="De vries R.P."/>
            <person name="Grigoriev I.V."/>
            <person name="Mortensen U.H."/>
            <person name="Andersen M.R."/>
            <person name="Baker S.E."/>
        </authorList>
    </citation>
    <scope>NUCLEOTIDE SEQUENCE [LARGE SCALE GENOMIC DNA]</scope>
    <source>
        <strain evidence="2 3">CBS 121057</strain>
    </source>
</reference>
<gene>
    <name evidence="2" type="ORF">BO78DRAFT_445402</name>
</gene>
<dbReference type="VEuPathDB" id="FungiDB:BO78DRAFT_445402"/>
<name>A0A319EWS5_ASPSB</name>